<feature type="region of interest" description="Disordered" evidence="1">
    <location>
        <begin position="156"/>
        <end position="176"/>
    </location>
</feature>
<name>A0A0F9KIY2_9ZZZZ</name>
<protein>
    <submittedName>
        <fullName evidence="2">Uncharacterized protein</fullName>
    </submittedName>
</protein>
<organism evidence="2">
    <name type="scientific">marine sediment metagenome</name>
    <dbReference type="NCBI Taxonomy" id="412755"/>
    <lineage>
        <taxon>unclassified sequences</taxon>
        <taxon>metagenomes</taxon>
        <taxon>ecological metagenomes</taxon>
    </lineage>
</organism>
<sequence>CQICKREKQTTFSLDIVDTDFGEPITETYHLCDAETIINKKFKITQEIKDTGIIEFNNGYPLSIFGVVKEGHEIDPYTGDIVGSFGLTFTSEQEEVIGKYSAGRYEGIPRLDIRGITNDFGSFHNGRGIPEISFEDVAGDRENLFIEIPRDDRRLKFRGDNPDASGRRGYPFETDSQNDITDQTIRINTTDLEVEDNVYVTLSLASERKIRENVRHLGKVGEANVFGIIGFSGEIGSEIDVFNYKIRKWKVPNEIPGEDATDSDYKLTLSEYQVDYNTEELEGWRLSEANTEEIEDYWAADYRGILRLTFNRTNVTWTAEEILHRSSIRDQDWFTNYLESLNFTIPTGPDGSYLPGDLEVKIEDKLNIDSVPGFLFDISEINNSLLFDNQKIPYYRPFALALANVSKYDSSDLDTGVGISHLDLFYQQGLSLVHGYDLSGAEFITTESRPRFIDSCDEEYKNKIKNSCHIYDPAQDGRLFLSKDFIENEVLEWRPSGWTIESYWLLQTGYFCGNFTSNSRIYVEEVGGNSINNFSMIYADTVAAISSTISADRNSLTNASYVAFKEEEAHASMACHFFSDGELDIALDKVEIDTNKSHQGEEIKTDDTSLINSHDKYRVIGYNNMLGDIPSYNVGSPIENALFMVCNQEIIDFFETVDLLDPIYGLDFTDIVPKASLEKDTFLYRMAIKYKDNSDITAEERYATLYFDDKGLAINNILMPSSIDYNKSITTSINTKYYYGGPISFLGEFWKKADIEEITAVLVDDRFKNYKIDADQMSVIDDEKGRVYVFYADIISGNLSVVVSEDGGRTWTNFKDLLRLLDGEIVSLPLVLKSYSKEPFELFYVLNDKFLMYRKFDTNLLDCEDANIEYNRLEEYELDTPDDDLEPYTAFGKELRKETSYFIVGDASDEFLINQVALAEEINSSDNDQSVRFDFLGDIAEMIMPFSGKAYFIHTDEKGINRLFFTLDGRLYIKSSGDFYRWKYDVKDIISHRNFTDAELNEGETNDIKNVQVVRDYQNPNRISFLYFHNGMLFCRRLRVDQLQLYYDSDGEKNNLEMKEHLEVSEKRADNPVFLIGNMPDK</sequence>
<evidence type="ECO:0000313" key="2">
    <source>
        <dbReference type="EMBL" id="KKM22098.1"/>
    </source>
</evidence>
<accession>A0A0F9KIY2</accession>
<dbReference type="SUPFAM" id="SSF50939">
    <property type="entry name" value="Sialidases"/>
    <property type="match status" value="1"/>
</dbReference>
<dbReference type="EMBL" id="LAZR01013407">
    <property type="protein sequence ID" value="KKM22098.1"/>
    <property type="molecule type" value="Genomic_DNA"/>
</dbReference>
<comment type="caution">
    <text evidence="2">The sequence shown here is derived from an EMBL/GenBank/DDBJ whole genome shotgun (WGS) entry which is preliminary data.</text>
</comment>
<feature type="non-terminal residue" evidence="2">
    <location>
        <position position="1082"/>
    </location>
</feature>
<dbReference type="AlphaFoldDB" id="A0A0F9KIY2"/>
<feature type="non-terminal residue" evidence="2">
    <location>
        <position position="1"/>
    </location>
</feature>
<evidence type="ECO:0000256" key="1">
    <source>
        <dbReference type="SAM" id="MobiDB-lite"/>
    </source>
</evidence>
<reference evidence="2" key="1">
    <citation type="journal article" date="2015" name="Nature">
        <title>Complex archaea that bridge the gap between prokaryotes and eukaryotes.</title>
        <authorList>
            <person name="Spang A."/>
            <person name="Saw J.H."/>
            <person name="Jorgensen S.L."/>
            <person name="Zaremba-Niedzwiedzka K."/>
            <person name="Martijn J."/>
            <person name="Lind A.E."/>
            <person name="van Eijk R."/>
            <person name="Schleper C."/>
            <person name="Guy L."/>
            <person name="Ettema T.J."/>
        </authorList>
    </citation>
    <scope>NUCLEOTIDE SEQUENCE</scope>
</reference>
<gene>
    <name evidence="2" type="ORF">LCGC14_1628800</name>
</gene>
<dbReference type="InterPro" id="IPR036278">
    <property type="entry name" value="Sialidase_sf"/>
</dbReference>
<proteinExistence type="predicted"/>